<dbReference type="GeneID" id="80004648"/>
<dbReference type="EMBL" id="MN813682">
    <property type="protein sequence ID" value="QHB37072.1"/>
    <property type="molecule type" value="Genomic_DNA"/>
</dbReference>
<proteinExistence type="predicted"/>
<dbReference type="KEGG" id="vg:80004648"/>
<name>A0A6B9L685_9CAUD</name>
<keyword evidence="2" id="KW-1185">Reference proteome</keyword>
<evidence type="ECO:0000313" key="2">
    <source>
        <dbReference type="Proteomes" id="UP000465091"/>
    </source>
</evidence>
<organism evidence="1 2">
    <name type="scientific">Microbacterium phage Matzah</name>
    <dbReference type="NCBI Taxonomy" id="2686228"/>
    <lineage>
        <taxon>Viruses</taxon>
        <taxon>Duplodnaviria</taxon>
        <taxon>Heunggongvirae</taxon>
        <taxon>Uroviricota</taxon>
        <taxon>Caudoviricetes</taxon>
        <taxon>Kutznervirinae</taxon>
        <taxon>Mementomorivirus</taxon>
        <taxon>Mementomorivirus matzah</taxon>
    </lineage>
</organism>
<evidence type="ECO:0000313" key="1">
    <source>
        <dbReference type="EMBL" id="QHB37072.1"/>
    </source>
</evidence>
<accession>A0A6B9L685</accession>
<gene>
    <name evidence="1" type="primary">79</name>
    <name evidence="1" type="ORF">SEA_MATZAH_79</name>
</gene>
<protein>
    <submittedName>
        <fullName evidence="1">Uncharacterized protein</fullName>
    </submittedName>
</protein>
<dbReference type="Proteomes" id="UP000465091">
    <property type="component" value="Segment"/>
</dbReference>
<sequence length="138" mass="16104">MSAEQDARNAHDLFRIRVERLAAEVRLGMQCRVVVGHDSEHEPGRLYLQIECYRLDVIAQEMGFGYGGKAYLSPHATDSELIQTMFGLYKGYWEHEARENFEWRGRRVFGPHISTEALWDVARRVDVRSARHVEDRAR</sequence>
<dbReference type="RefSeq" id="YP_010750989.1">
    <property type="nucleotide sequence ID" value="NC_073364.1"/>
</dbReference>
<reference evidence="1 2" key="1">
    <citation type="submission" date="2019-12" db="EMBL/GenBank/DDBJ databases">
        <authorList>
            <person name="Kistler A.K."/>
            <person name="Garlena R.A."/>
            <person name="Russell D.A."/>
            <person name="Pope W.H."/>
            <person name="Jacobs-Sera D."/>
            <person name="Hatfull G.F."/>
        </authorList>
    </citation>
    <scope>NUCLEOTIDE SEQUENCE [LARGE SCALE GENOMIC DNA]</scope>
</reference>